<evidence type="ECO:0000313" key="1">
    <source>
        <dbReference type="EMBL" id="QMW79370.1"/>
    </source>
</evidence>
<sequence>MERCRAGKHQTEIPDRFNRKETRFHIASEKNRYYSAFRFIATKACTQTAKTAVWRVAASGLP</sequence>
<dbReference type="Proteomes" id="UP000515789">
    <property type="component" value="Chromosome"/>
</dbReference>
<reference evidence="1 2" key="1">
    <citation type="submission" date="2019-04" db="EMBL/GenBank/DDBJ databases">
        <authorList>
            <person name="Schori C."/>
            <person name="Ahrens C."/>
        </authorList>
    </citation>
    <scope>NUCLEOTIDE SEQUENCE [LARGE SCALE GENOMIC DNA]</scope>
    <source>
        <strain evidence="1 2">DSM 2950</strain>
    </source>
</reference>
<dbReference type="AlphaFoldDB" id="A0A7G5MXM7"/>
<protein>
    <submittedName>
        <fullName evidence="1">Uncharacterized protein</fullName>
    </submittedName>
</protein>
<accession>A0A7G5MXM7</accession>
<proteinExistence type="predicted"/>
<evidence type="ECO:0000313" key="2">
    <source>
        <dbReference type="Proteomes" id="UP000515789"/>
    </source>
</evidence>
<dbReference type="EMBL" id="CP039126">
    <property type="protein sequence ID" value="QMW79370.1"/>
    <property type="molecule type" value="Genomic_DNA"/>
</dbReference>
<organism evidence="1 2">
    <name type="scientific">Blautia producta</name>
    <dbReference type="NCBI Taxonomy" id="33035"/>
    <lineage>
        <taxon>Bacteria</taxon>
        <taxon>Bacillati</taxon>
        <taxon>Bacillota</taxon>
        <taxon>Clostridia</taxon>
        <taxon>Lachnospirales</taxon>
        <taxon>Lachnospiraceae</taxon>
        <taxon>Blautia</taxon>
    </lineage>
</organism>
<gene>
    <name evidence="1" type="ORF">E5259_18145</name>
</gene>
<name>A0A7G5MXM7_9FIRM</name>